<dbReference type="InterPro" id="IPR001763">
    <property type="entry name" value="Rhodanese-like_dom"/>
</dbReference>
<keyword evidence="3" id="KW-0472">Membrane</keyword>
<feature type="domain" description="Rhodanese" evidence="4">
    <location>
        <begin position="167"/>
        <end position="279"/>
    </location>
</feature>
<dbReference type="AlphaFoldDB" id="A0A162DJH1"/>
<sequence length="280" mass="31266">MNILEISQPLVSVSWLAEHINHPDLILLDATIPKVTSKKDSDTITTIKNARFFDIKKTFSDTTTDIPNTLPSPEDFSVSCQELGISSNSTIIIYDRLGIYSSPRVWWMFMTMGHKNVAVLDGGLPEWDNLGYPLEKTYAQQWDKGDFTATYNPLLNSNAAVVLDKINSKNTLILDARSPARFEAKEPEPRASLKGGHIPNSMNLYYATVLQNGKMLPTNELKELLKNFNIEHKKLIFTCGSGITACIIMLAATLAGYKNMSVYDGSWSEWGQLNNVPIQC</sequence>
<accession>A0A162DJH1</accession>
<evidence type="ECO:0000313" key="6">
    <source>
        <dbReference type="Proteomes" id="UP000076715"/>
    </source>
</evidence>
<dbReference type="Proteomes" id="UP000076715">
    <property type="component" value="Unassembled WGS sequence"/>
</dbReference>
<feature type="transmembrane region" description="Helical" evidence="3">
    <location>
        <begin position="235"/>
        <end position="257"/>
    </location>
</feature>
<keyword evidence="1" id="KW-0808">Transferase</keyword>
<dbReference type="PROSITE" id="PS50206">
    <property type="entry name" value="RHODANESE_3"/>
    <property type="match status" value="2"/>
</dbReference>
<evidence type="ECO:0000259" key="4">
    <source>
        <dbReference type="PROSITE" id="PS50206"/>
    </source>
</evidence>
<dbReference type="GO" id="GO:0004792">
    <property type="term" value="F:thiosulfate-cyanide sulfurtransferase activity"/>
    <property type="evidence" value="ECO:0007669"/>
    <property type="project" value="TreeGrafter"/>
</dbReference>
<keyword evidence="2" id="KW-0677">Repeat</keyword>
<dbReference type="CDD" id="cd01448">
    <property type="entry name" value="TST_Repeat_1"/>
    <property type="match status" value="1"/>
</dbReference>
<dbReference type="SMART" id="SM00450">
    <property type="entry name" value="RHOD"/>
    <property type="match status" value="2"/>
</dbReference>
<dbReference type="EMBL" id="LQRT01000005">
    <property type="protein sequence ID" value="KZS41368.1"/>
    <property type="molecule type" value="Genomic_DNA"/>
</dbReference>
<dbReference type="SUPFAM" id="SSF52821">
    <property type="entry name" value="Rhodanese/Cell cycle control phosphatase"/>
    <property type="match status" value="2"/>
</dbReference>
<dbReference type="InterPro" id="IPR045078">
    <property type="entry name" value="TST/MPST-like"/>
</dbReference>
<evidence type="ECO:0000256" key="1">
    <source>
        <dbReference type="ARBA" id="ARBA00022679"/>
    </source>
</evidence>
<evidence type="ECO:0000256" key="3">
    <source>
        <dbReference type="SAM" id="Phobius"/>
    </source>
</evidence>
<keyword evidence="3" id="KW-1133">Transmembrane helix</keyword>
<dbReference type="Pfam" id="PF00581">
    <property type="entry name" value="Rhodanese"/>
    <property type="match status" value="2"/>
</dbReference>
<dbReference type="CDD" id="cd01449">
    <property type="entry name" value="TST_Repeat_2"/>
    <property type="match status" value="1"/>
</dbReference>
<gene>
    <name evidence="5" type="ORF">AWE51_21945</name>
</gene>
<reference evidence="5 6" key="1">
    <citation type="submission" date="2016-01" db="EMBL/GenBank/DDBJ databases">
        <title>The draft genome sequence of Aquimarina sp. RZW4-3-2.</title>
        <authorList>
            <person name="Wang Y."/>
        </authorList>
    </citation>
    <scope>NUCLEOTIDE SEQUENCE [LARGE SCALE GENOMIC DNA]</scope>
    <source>
        <strain evidence="5 6">RZW4-3-2</strain>
    </source>
</reference>
<name>A0A162DJH1_9FLAO</name>
<dbReference type="Gene3D" id="3.40.250.10">
    <property type="entry name" value="Rhodanese-like domain"/>
    <property type="match status" value="2"/>
</dbReference>
<dbReference type="PANTHER" id="PTHR11364:SF27">
    <property type="entry name" value="SULFURTRANSFERASE"/>
    <property type="match status" value="1"/>
</dbReference>
<organism evidence="5 6">
    <name type="scientific">Aquimarina aggregata</name>
    <dbReference type="NCBI Taxonomy" id="1642818"/>
    <lineage>
        <taxon>Bacteria</taxon>
        <taxon>Pseudomonadati</taxon>
        <taxon>Bacteroidota</taxon>
        <taxon>Flavobacteriia</taxon>
        <taxon>Flavobacteriales</taxon>
        <taxon>Flavobacteriaceae</taxon>
        <taxon>Aquimarina</taxon>
    </lineage>
</organism>
<protein>
    <recommendedName>
        <fullName evidence="4">Rhodanese domain-containing protein</fullName>
    </recommendedName>
</protein>
<feature type="domain" description="Rhodanese" evidence="4">
    <location>
        <begin position="47"/>
        <end position="136"/>
    </location>
</feature>
<dbReference type="RefSeq" id="WP_066312165.1">
    <property type="nucleotide sequence ID" value="NZ_LQRT01000005.1"/>
</dbReference>
<dbReference type="InterPro" id="IPR036873">
    <property type="entry name" value="Rhodanese-like_dom_sf"/>
</dbReference>
<keyword evidence="3" id="KW-0812">Transmembrane</keyword>
<evidence type="ECO:0000313" key="5">
    <source>
        <dbReference type="EMBL" id="KZS41368.1"/>
    </source>
</evidence>
<proteinExistence type="predicted"/>
<evidence type="ECO:0000256" key="2">
    <source>
        <dbReference type="ARBA" id="ARBA00022737"/>
    </source>
</evidence>
<comment type="caution">
    <text evidence="5">The sequence shown here is derived from an EMBL/GenBank/DDBJ whole genome shotgun (WGS) entry which is preliminary data.</text>
</comment>
<dbReference type="PANTHER" id="PTHR11364">
    <property type="entry name" value="THIOSULFATE SULFERTANSFERASE"/>
    <property type="match status" value="1"/>
</dbReference>
<keyword evidence="6" id="KW-1185">Reference proteome</keyword>
<dbReference type="STRING" id="1642818.AWE51_21945"/>